<dbReference type="GO" id="GO:0005319">
    <property type="term" value="F:lipid transporter activity"/>
    <property type="evidence" value="ECO:0007669"/>
    <property type="project" value="InterPro"/>
</dbReference>
<dbReference type="InterPro" id="IPR032190">
    <property type="entry name" value="NPC1_N"/>
</dbReference>
<dbReference type="GO" id="GO:0005886">
    <property type="term" value="C:plasma membrane"/>
    <property type="evidence" value="ECO:0007669"/>
    <property type="project" value="TreeGrafter"/>
</dbReference>
<keyword evidence="3" id="KW-0813">Transport</keyword>
<dbReference type="InterPro" id="IPR053958">
    <property type="entry name" value="HMGCR/SNAP/NPC1-like_SSD"/>
</dbReference>
<dbReference type="GO" id="GO:0012505">
    <property type="term" value="C:endomembrane system"/>
    <property type="evidence" value="ECO:0007669"/>
    <property type="project" value="UniProtKB-SubCell"/>
</dbReference>
<sequence length="1219" mass="137624">MVSRTIVILIANLIPITLQDCVWYGECNEINGKIQNCPAQSPNPLPFKNETKSFAILKEKCPQFLEQYPGKNFCCDDKQLETMSHSMNYAAGVFGRCPTCMANLNQHICLMTCSPQQTDFLEAVKVDVNSQGGQETTVPSTGGKAADITCGIWGATKQCTAERWFKYFGDYKENIVAPFYVNYVSTATDKFKTLDIKVLPCNESYQDEAMTIEREMRLRYTPETIHAACSCSDCEASCTIPFSYTSAEEPFTIGTMDGIAVIMIILFFVLSGCVTVLIIGHHRKKQTELPSPTDNRKVGVNALLRAGNSLKQSLERGFYHWGIFSARNPTLVLAISSWIIAILVYGGYNTIITTDPIEIWASPNCQTRMDKTYFDTRFEPFHRTNQIFIKSKGLKSFNWTLPNGFVLEFGPVFHFEFLEQVHNLQMNIQKLGSDRGIKLEKICFAPMKNEFFNKETVDYCTIQSVWGYLQNDIDSYRNDPDLLYEKLQKCLRNNYDPSCLAPYGGPIFSPLAVGGNREEDYLQAESISLTFLLNNAVNKSHVENAMLWENMFIDFMKNWTKNGKPEFMEVAFSAERSIQDEIERESKAEMVTIIISYLVMFLYITVSLGRIRGFSTLLLETKFTLGFGGILIVLASVFASLGVFGYLKVATTLLTIEVIPFLVLAVGVDNIFILVNNYQESQSKSKSSIEENIGRALSKVGPSILLTSSSEAACFLIGTLSDMPAIKTFAEYSSLAIVLNFFLQISCFISILALDSRRQENNYADIICCVKMKKPPVREDSTNFLYLILKNWYGPFLMKSWTRLIVILIFLFWLCASIACIPHIEKGLDQELSMPEDSYLINYFQFMKDLLSVGPPVYFVIKNGLNFTKPEEVNAVCGSVGCDSDSLVTYLTRASKLSNISYLAKTPSSWIDDYFDWILNSKECCRQFKGNGSFCPHQNVECEPCDVNVVDWRPETNDFMKYLPYFLNDNPDVTCSKAGHASYSKGVNFEMNIEGNLEVKDNYFMTFHTSLKTSQDYYMALDNARKISQHLSAVLTKKLNRPVEVFSYSLFYVFYEQYLRIVNEALMSLGLSLLAVLVVTFLLTGFDLKSSIVVCMMVTSILVNMTGMLYWWNITLNAISLVNLIVSVGIGVEFCSHIMHAFRTSTELDGISKAKYAIYAMGTSVFSGITLTKFLGIIVLAFAQTLMLRTFYFKMYLGIIFVGVTHGLVLMPVVLSYID</sequence>
<dbReference type="PANTHER" id="PTHR45727:SF6">
    <property type="entry name" value="NPC INTRACELLULAR CHOLESTEROL TRANSPORTER 1 HOMOLOG 1B"/>
    <property type="match status" value="1"/>
</dbReference>
<dbReference type="PANTHER" id="PTHR45727">
    <property type="entry name" value="NPC INTRACELLULAR CHOLESTEROL TRANSPORTER 1"/>
    <property type="match status" value="1"/>
</dbReference>
<dbReference type="GO" id="GO:0015485">
    <property type="term" value="F:cholesterol binding"/>
    <property type="evidence" value="ECO:0007669"/>
    <property type="project" value="TreeGrafter"/>
</dbReference>
<feature type="transmembrane region" description="Helical" evidence="15">
    <location>
        <begin position="1065"/>
        <end position="1085"/>
    </location>
</feature>
<evidence type="ECO:0000259" key="17">
    <source>
        <dbReference type="PROSITE" id="PS50156"/>
    </source>
</evidence>
<dbReference type="FunFam" id="1.20.1640.10:FF:000008">
    <property type="entry name" value="NPC intracellular cholesterol transporter 1"/>
    <property type="match status" value="1"/>
</dbReference>
<evidence type="ECO:0000256" key="10">
    <source>
        <dbReference type="ARBA" id="ARBA00023157"/>
    </source>
</evidence>
<feature type="transmembrane region" description="Helical" evidence="15">
    <location>
        <begin position="330"/>
        <end position="348"/>
    </location>
</feature>
<feature type="transmembrane region" description="Helical" evidence="15">
    <location>
        <begin position="804"/>
        <end position="824"/>
    </location>
</feature>
<keyword evidence="12" id="KW-0325">Glycoprotein</keyword>
<evidence type="ECO:0000256" key="5">
    <source>
        <dbReference type="ARBA" id="ARBA00022692"/>
    </source>
</evidence>
<feature type="transmembrane region" description="Helical" evidence="15">
    <location>
        <begin position="258"/>
        <end position="279"/>
    </location>
</feature>
<evidence type="ECO:0000256" key="8">
    <source>
        <dbReference type="ARBA" id="ARBA00023098"/>
    </source>
</evidence>
<keyword evidence="11" id="KW-1207">Sterol metabolism</keyword>
<evidence type="ECO:0000256" key="11">
    <source>
        <dbReference type="ARBA" id="ARBA00023166"/>
    </source>
</evidence>
<evidence type="ECO:0000256" key="15">
    <source>
        <dbReference type="SAM" id="Phobius"/>
    </source>
</evidence>
<comment type="subcellular location">
    <subcellularLocation>
        <location evidence="1">Endomembrane system</location>
        <topology evidence="1">Multi-pass membrane protein</topology>
    </subcellularLocation>
</comment>
<keyword evidence="10" id="KW-1015">Disulfide bond</keyword>
<evidence type="ECO:0000256" key="3">
    <source>
        <dbReference type="ARBA" id="ARBA00022448"/>
    </source>
</evidence>
<dbReference type="EMBL" id="JAWJWE010000036">
    <property type="protein sequence ID" value="KAK6629408.1"/>
    <property type="molecule type" value="Genomic_DNA"/>
</dbReference>
<dbReference type="InterPro" id="IPR000731">
    <property type="entry name" value="SSD"/>
</dbReference>
<proteinExistence type="inferred from homology"/>
<dbReference type="Gene3D" id="1.20.1640.10">
    <property type="entry name" value="Multidrug efflux transporter AcrB transmembrane domain"/>
    <property type="match status" value="2"/>
</dbReference>
<evidence type="ECO:0000256" key="9">
    <source>
        <dbReference type="ARBA" id="ARBA00023136"/>
    </source>
</evidence>
<dbReference type="GO" id="GO:0030299">
    <property type="term" value="P:intestinal cholesterol absorption"/>
    <property type="evidence" value="ECO:0007669"/>
    <property type="project" value="TreeGrafter"/>
</dbReference>
<protein>
    <recommendedName>
        <fullName evidence="17">SSD domain-containing protein</fullName>
    </recommendedName>
</protein>
<dbReference type="GO" id="GO:0008203">
    <property type="term" value="P:cholesterol metabolic process"/>
    <property type="evidence" value="ECO:0007669"/>
    <property type="project" value="UniProtKB-KW"/>
</dbReference>
<evidence type="ECO:0000256" key="2">
    <source>
        <dbReference type="ARBA" id="ARBA00005585"/>
    </source>
</evidence>
<evidence type="ECO:0000256" key="7">
    <source>
        <dbReference type="ARBA" id="ARBA00022989"/>
    </source>
</evidence>
<dbReference type="InterPro" id="IPR004765">
    <property type="entry name" value="NPC1-like"/>
</dbReference>
<feature type="signal peptide" evidence="16">
    <location>
        <begin position="1"/>
        <end position="19"/>
    </location>
</feature>
<dbReference type="SUPFAM" id="SSF82866">
    <property type="entry name" value="Multidrug efflux transporter AcrB transmembrane domain"/>
    <property type="match status" value="2"/>
</dbReference>
<keyword evidence="13" id="KW-0753">Steroid metabolism</keyword>
<accession>A0AAN8RWW2</accession>
<dbReference type="PROSITE" id="PS50156">
    <property type="entry name" value="SSD"/>
    <property type="match status" value="1"/>
</dbReference>
<evidence type="ECO:0000256" key="13">
    <source>
        <dbReference type="ARBA" id="ARBA00023221"/>
    </source>
</evidence>
<keyword evidence="7 15" id="KW-1133">Transmembrane helix</keyword>
<keyword evidence="5 15" id="KW-0812">Transmembrane</keyword>
<feature type="transmembrane region" description="Helical" evidence="15">
    <location>
        <begin position="1195"/>
        <end position="1218"/>
    </location>
</feature>
<keyword evidence="6 16" id="KW-0732">Signal</keyword>
<keyword evidence="9 15" id="KW-0472">Membrane</keyword>
<dbReference type="Pfam" id="PF22314">
    <property type="entry name" value="NPC1_MLD"/>
    <property type="match status" value="1"/>
</dbReference>
<feature type="transmembrane region" description="Helical" evidence="15">
    <location>
        <begin position="1092"/>
        <end position="1112"/>
    </location>
</feature>
<dbReference type="Proteomes" id="UP001372834">
    <property type="component" value="Unassembled WGS sequence"/>
</dbReference>
<name>A0AAN8RWW2_POLSC</name>
<dbReference type="AlphaFoldDB" id="A0AAN8RWW2"/>
<comment type="similarity">
    <text evidence="2">Belongs to the patched family.</text>
</comment>
<dbReference type="Pfam" id="PF16414">
    <property type="entry name" value="NPC1_N"/>
    <property type="match status" value="2"/>
</dbReference>
<feature type="transmembrane region" description="Helical" evidence="15">
    <location>
        <begin position="623"/>
        <end position="647"/>
    </location>
</feature>
<dbReference type="GO" id="GO:0015918">
    <property type="term" value="P:sterol transport"/>
    <property type="evidence" value="ECO:0007669"/>
    <property type="project" value="TreeGrafter"/>
</dbReference>
<evidence type="ECO:0000313" key="19">
    <source>
        <dbReference type="Proteomes" id="UP001372834"/>
    </source>
</evidence>
<keyword evidence="4" id="KW-0153">Cholesterol metabolism</keyword>
<dbReference type="NCBIfam" id="TIGR00917">
    <property type="entry name" value="2A060601"/>
    <property type="match status" value="1"/>
</dbReference>
<gene>
    <name evidence="18" type="ORF">RUM43_003225</name>
</gene>
<comment type="catalytic activity">
    <reaction evidence="14">
        <text>cholesterol(in) = cholesterol(out)</text>
        <dbReference type="Rhea" id="RHEA:39747"/>
        <dbReference type="ChEBI" id="CHEBI:16113"/>
    </reaction>
</comment>
<feature type="transmembrane region" description="Helical" evidence="15">
    <location>
        <begin position="653"/>
        <end position="675"/>
    </location>
</feature>
<reference evidence="18 19" key="1">
    <citation type="submission" date="2023-10" db="EMBL/GenBank/DDBJ databases">
        <title>Genomes of two closely related lineages of the louse Polyplax serrata with different host specificities.</title>
        <authorList>
            <person name="Martinu J."/>
            <person name="Tarabai H."/>
            <person name="Stefka J."/>
            <person name="Hypsa V."/>
        </authorList>
    </citation>
    <scope>NUCLEOTIDE SEQUENCE [LARGE SCALE GENOMIC DNA]</scope>
    <source>
        <strain evidence="18">HR10_N</strain>
    </source>
</reference>
<evidence type="ECO:0000313" key="18">
    <source>
        <dbReference type="EMBL" id="KAK6629408.1"/>
    </source>
</evidence>
<comment type="caution">
    <text evidence="18">The sequence shown here is derived from an EMBL/GenBank/DDBJ whole genome shotgun (WGS) entry which is preliminary data.</text>
</comment>
<feature type="transmembrane region" description="Helical" evidence="15">
    <location>
        <begin position="590"/>
        <end position="611"/>
    </location>
</feature>
<dbReference type="GO" id="GO:0042632">
    <property type="term" value="P:cholesterol homeostasis"/>
    <property type="evidence" value="ECO:0007669"/>
    <property type="project" value="TreeGrafter"/>
</dbReference>
<feature type="chain" id="PRO_5043045348" description="SSD domain-containing protein" evidence="16">
    <location>
        <begin position="20"/>
        <end position="1219"/>
    </location>
</feature>
<keyword evidence="8" id="KW-0443">Lipid metabolism</keyword>
<evidence type="ECO:0000256" key="16">
    <source>
        <dbReference type="SAM" id="SignalP"/>
    </source>
</evidence>
<organism evidence="18 19">
    <name type="scientific">Polyplax serrata</name>
    <name type="common">Common mouse louse</name>
    <dbReference type="NCBI Taxonomy" id="468196"/>
    <lineage>
        <taxon>Eukaryota</taxon>
        <taxon>Metazoa</taxon>
        <taxon>Ecdysozoa</taxon>
        <taxon>Arthropoda</taxon>
        <taxon>Hexapoda</taxon>
        <taxon>Insecta</taxon>
        <taxon>Pterygota</taxon>
        <taxon>Neoptera</taxon>
        <taxon>Paraneoptera</taxon>
        <taxon>Psocodea</taxon>
        <taxon>Troctomorpha</taxon>
        <taxon>Phthiraptera</taxon>
        <taxon>Anoplura</taxon>
        <taxon>Polyplacidae</taxon>
        <taxon>Polyplax</taxon>
    </lineage>
</organism>
<feature type="transmembrane region" description="Helical" evidence="15">
    <location>
        <begin position="1118"/>
        <end position="1135"/>
    </location>
</feature>
<feature type="domain" description="SSD" evidence="17">
    <location>
        <begin position="589"/>
        <end position="754"/>
    </location>
</feature>
<feature type="transmembrane region" description="Helical" evidence="15">
    <location>
        <begin position="1156"/>
        <end position="1183"/>
    </location>
</feature>
<evidence type="ECO:0000256" key="4">
    <source>
        <dbReference type="ARBA" id="ARBA00022548"/>
    </source>
</evidence>
<evidence type="ECO:0000256" key="12">
    <source>
        <dbReference type="ARBA" id="ARBA00023180"/>
    </source>
</evidence>
<feature type="transmembrane region" description="Helical" evidence="15">
    <location>
        <begin position="732"/>
        <end position="754"/>
    </location>
</feature>
<dbReference type="Pfam" id="PF12349">
    <property type="entry name" value="Sterol-sensing"/>
    <property type="match status" value="1"/>
</dbReference>
<dbReference type="InterPro" id="IPR053956">
    <property type="entry name" value="NPC1_MLD"/>
</dbReference>
<evidence type="ECO:0000256" key="14">
    <source>
        <dbReference type="ARBA" id="ARBA00034049"/>
    </source>
</evidence>
<evidence type="ECO:0000256" key="6">
    <source>
        <dbReference type="ARBA" id="ARBA00022729"/>
    </source>
</evidence>
<evidence type="ECO:0000256" key="1">
    <source>
        <dbReference type="ARBA" id="ARBA00004127"/>
    </source>
</evidence>